<dbReference type="GO" id="GO:0003676">
    <property type="term" value="F:nucleic acid binding"/>
    <property type="evidence" value="ECO:0007669"/>
    <property type="project" value="InterPro"/>
</dbReference>
<proteinExistence type="predicted"/>
<dbReference type="EMBL" id="QJKJ01012678">
    <property type="protein sequence ID" value="RDX68116.1"/>
    <property type="molecule type" value="Genomic_DNA"/>
</dbReference>
<dbReference type="Proteomes" id="UP000257109">
    <property type="component" value="Unassembled WGS sequence"/>
</dbReference>
<dbReference type="AlphaFoldDB" id="A0A371EQ87"/>
<dbReference type="GO" id="GO:0015074">
    <property type="term" value="P:DNA integration"/>
    <property type="evidence" value="ECO:0007669"/>
    <property type="project" value="InterPro"/>
</dbReference>
<dbReference type="Gene3D" id="3.30.420.10">
    <property type="entry name" value="Ribonuclease H-like superfamily/Ribonuclease H"/>
    <property type="match status" value="1"/>
</dbReference>
<dbReference type="InterPro" id="IPR012337">
    <property type="entry name" value="RNaseH-like_sf"/>
</dbReference>
<dbReference type="OrthoDB" id="413122at2759"/>
<dbReference type="PANTHER" id="PTHR48475">
    <property type="entry name" value="RIBONUCLEASE H"/>
    <property type="match status" value="1"/>
</dbReference>
<sequence length="150" mass="17290">MMTELYEQFKIRHHNSTPYHPKMNEAVEAANKNIKKIVQKMVVTYKDWHDMLPYMLHGYRTSIQTSIGATPYSLVYGTEAVLPIEIEIPPCESWPRSKVDGSMPWVAVPKENQECFRQENKTSYVQRGGFSTQENAAQLLRSKGEVDPKL</sequence>
<dbReference type="InterPro" id="IPR001584">
    <property type="entry name" value="Integrase_cat-core"/>
</dbReference>
<accession>A0A371EQ87</accession>
<keyword evidence="3" id="KW-1185">Reference proteome</keyword>
<evidence type="ECO:0000313" key="3">
    <source>
        <dbReference type="Proteomes" id="UP000257109"/>
    </source>
</evidence>
<feature type="non-terminal residue" evidence="2">
    <location>
        <position position="1"/>
    </location>
</feature>
<dbReference type="SUPFAM" id="SSF53098">
    <property type="entry name" value="Ribonuclease H-like"/>
    <property type="match status" value="1"/>
</dbReference>
<name>A0A371EQ87_MUCPR</name>
<reference evidence="2" key="1">
    <citation type="submission" date="2018-05" db="EMBL/GenBank/DDBJ databases">
        <title>Draft genome of Mucuna pruriens seed.</title>
        <authorList>
            <person name="Nnadi N.E."/>
            <person name="Vos R."/>
            <person name="Hasami M.H."/>
            <person name="Devisetty U.K."/>
            <person name="Aguiy J.C."/>
        </authorList>
    </citation>
    <scope>NUCLEOTIDE SEQUENCE [LARGE SCALE GENOMIC DNA]</scope>
    <source>
        <strain evidence="2">JCA_2017</strain>
    </source>
</reference>
<protein>
    <recommendedName>
        <fullName evidence="1">Integrase catalytic domain-containing protein</fullName>
    </recommendedName>
</protein>
<gene>
    <name evidence="2" type="ORF">CR513_52935</name>
</gene>
<organism evidence="2 3">
    <name type="scientific">Mucuna pruriens</name>
    <name type="common">Velvet bean</name>
    <name type="synonym">Dolichos pruriens</name>
    <dbReference type="NCBI Taxonomy" id="157652"/>
    <lineage>
        <taxon>Eukaryota</taxon>
        <taxon>Viridiplantae</taxon>
        <taxon>Streptophyta</taxon>
        <taxon>Embryophyta</taxon>
        <taxon>Tracheophyta</taxon>
        <taxon>Spermatophyta</taxon>
        <taxon>Magnoliopsida</taxon>
        <taxon>eudicotyledons</taxon>
        <taxon>Gunneridae</taxon>
        <taxon>Pentapetalae</taxon>
        <taxon>rosids</taxon>
        <taxon>fabids</taxon>
        <taxon>Fabales</taxon>
        <taxon>Fabaceae</taxon>
        <taxon>Papilionoideae</taxon>
        <taxon>50 kb inversion clade</taxon>
        <taxon>NPAAA clade</taxon>
        <taxon>indigoferoid/millettioid clade</taxon>
        <taxon>Phaseoleae</taxon>
        <taxon>Mucuna</taxon>
    </lineage>
</organism>
<evidence type="ECO:0000313" key="2">
    <source>
        <dbReference type="EMBL" id="RDX68116.1"/>
    </source>
</evidence>
<dbReference type="PANTHER" id="PTHR48475:SF1">
    <property type="entry name" value="RNASE H TYPE-1 DOMAIN-CONTAINING PROTEIN"/>
    <property type="match status" value="1"/>
</dbReference>
<feature type="domain" description="Integrase catalytic" evidence="1">
    <location>
        <begin position="1"/>
        <end position="79"/>
    </location>
</feature>
<comment type="caution">
    <text evidence="2">The sequence shown here is derived from an EMBL/GenBank/DDBJ whole genome shotgun (WGS) entry which is preliminary data.</text>
</comment>
<evidence type="ECO:0000259" key="1">
    <source>
        <dbReference type="PROSITE" id="PS50994"/>
    </source>
</evidence>
<dbReference type="PROSITE" id="PS50994">
    <property type="entry name" value="INTEGRASE"/>
    <property type="match status" value="1"/>
</dbReference>
<dbReference type="InterPro" id="IPR036397">
    <property type="entry name" value="RNaseH_sf"/>
</dbReference>